<evidence type="ECO:0000313" key="3">
    <source>
        <dbReference type="Proteomes" id="UP000234865"/>
    </source>
</evidence>
<organism evidence="2 3">
    <name type="scientific">Lactococcus lactis subsp. lactis</name>
    <name type="common">Streptococcus lactis</name>
    <dbReference type="NCBI Taxonomy" id="1360"/>
    <lineage>
        <taxon>Bacteria</taxon>
        <taxon>Bacillati</taxon>
        <taxon>Bacillota</taxon>
        <taxon>Bacilli</taxon>
        <taxon>Lactobacillales</taxon>
        <taxon>Streptococcaceae</taxon>
        <taxon>Lactococcus</taxon>
    </lineage>
</organism>
<dbReference type="Proteomes" id="UP000234865">
    <property type="component" value="Unassembled WGS sequence"/>
</dbReference>
<dbReference type="AlphaFoldDB" id="A0A2N5W9W6"/>
<keyword evidence="1" id="KW-0812">Transmembrane</keyword>
<keyword evidence="1" id="KW-1133">Transmembrane helix</keyword>
<protein>
    <submittedName>
        <fullName evidence="2">Uncharacterized protein</fullName>
    </submittedName>
</protein>
<dbReference type="EMBL" id="PKRZ01000002">
    <property type="protein sequence ID" value="PLW59027.1"/>
    <property type="molecule type" value="Genomic_DNA"/>
</dbReference>
<dbReference type="RefSeq" id="WP_029344096.1">
    <property type="nucleotide sequence ID" value="NZ_JNLP01000001.1"/>
</dbReference>
<name>A0A2N5W9W6_LACLL</name>
<proteinExistence type="predicted"/>
<comment type="caution">
    <text evidence="2">The sequence shown here is derived from an EMBL/GenBank/DDBJ whole genome shotgun (WGS) entry which is preliminary data.</text>
</comment>
<evidence type="ECO:0000256" key="1">
    <source>
        <dbReference type="SAM" id="Phobius"/>
    </source>
</evidence>
<evidence type="ECO:0000313" key="2">
    <source>
        <dbReference type="EMBL" id="PLW59027.1"/>
    </source>
</evidence>
<gene>
    <name evidence="2" type="ORF">CYU10_002436</name>
</gene>
<reference evidence="3" key="1">
    <citation type="submission" date="2016-08" db="EMBL/GenBank/DDBJ databases">
        <title>Comparative genomics of Lactococcus lactis strain WFLU12 isolated from the gastrointestinal tract of wild olive flounder (Paralichythys olivaceus).</title>
        <authorList>
            <person name="Nguyen T.L."/>
            <person name="Kim D.-H."/>
        </authorList>
    </citation>
    <scope>NUCLEOTIDE SEQUENCE [LARGE SCALE GENOMIC DNA]</scope>
    <source>
        <strain evidence="3">WFLU12</strain>
    </source>
</reference>
<sequence>MNSRKSKKVRKGRGGKIFAILLFIVIFFALIIFGVVMIGRQVISSQTDNIVAQLLPNSGNGTDGVSQIMTATPSAIATKLNENADVIKSQSQGMISSAKATSTDSKVTYTLESSKLNKATVGALLLASGDQVEEVADKVLDSMKKAGVAQPKLQVDLTDDNGNVIKTLNYSA</sequence>
<accession>A0A2N5W9W6</accession>
<keyword evidence="1" id="KW-0472">Membrane</keyword>
<feature type="transmembrane region" description="Helical" evidence="1">
    <location>
        <begin position="20"/>
        <end position="39"/>
    </location>
</feature>